<dbReference type="OrthoDB" id="2736409at2"/>
<evidence type="ECO:0000313" key="2">
    <source>
        <dbReference type="Proteomes" id="UP000275473"/>
    </source>
</evidence>
<name>A0A3M8P658_9BACL</name>
<protein>
    <submittedName>
        <fullName evidence="1">Pullulanase</fullName>
    </submittedName>
</protein>
<comment type="caution">
    <text evidence="1">The sequence shown here is derived from an EMBL/GenBank/DDBJ whole genome shotgun (WGS) entry which is preliminary data.</text>
</comment>
<sequence length="94" mass="10693">MDITNYSMHKINDPTGIMIGDRYEFLLDIEVDEDDELYTATGLEVRVILAVDENGARLASYSIIDKQSRDVLEFGLEEEEEEEVLAFCKEKAGN</sequence>
<dbReference type="AlphaFoldDB" id="A0A3M8P658"/>
<evidence type="ECO:0000313" key="1">
    <source>
        <dbReference type="EMBL" id="RNF38694.1"/>
    </source>
</evidence>
<accession>A0A3M8P658</accession>
<organism evidence="1 2">
    <name type="scientific">Planococcus salinus</name>
    <dbReference type="NCBI Taxonomy" id="1848460"/>
    <lineage>
        <taxon>Bacteria</taxon>
        <taxon>Bacillati</taxon>
        <taxon>Bacillota</taxon>
        <taxon>Bacilli</taxon>
        <taxon>Bacillales</taxon>
        <taxon>Caryophanaceae</taxon>
        <taxon>Planococcus</taxon>
    </lineage>
</organism>
<keyword evidence="2" id="KW-1185">Reference proteome</keyword>
<reference evidence="1 2" key="1">
    <citation type="journal article" date="2018" name="Int. J. Syst. Evol. Microbiol.">
        <title>Planococcus salinus sp. nov., a moderately halophilic bacterium isolated from a saline-alkali soil.</title>
        <authorList>
            <person name="Gan L."/>
        </authorList>
    </citation>
    <scope>NUCLEOTIDE SEQUENCE [LARGE SCALE GENOMIC DNA]</scope>
    <source>
        <strain evidence="1 2">LCB217</strain>
    </source>
</reference>
<dbReference type="Proteomes" id="UP000275473">
    <property type="component" value="Unassembled WGS sequence"/>
</dbReference>
<gene>
    <name evidence="1" type="ORF">EEX84_12710</name>
</gene>
<proteinExistence type="predicted"/>
<dbReference type="EMBL" id="RIAX01000010">
    <property type="protein sequence ID" value="RNF38694.1"/>
    <property type="molecule type" value="Genomic_DNA"/>
</dbReference>
<dbReference type="InterPro" id="IPR045424">
    <property type="entry name" value="DUF6509"/>
</dbReference>
<dbReference type="RefSeq" id="WP_123166033.1">
    <property type="nucleotide sequence ID" value="NZ_RIAX01000010.1"/>
</dbReference>
<dbReference type="Pfam" id="PF20119">
    <property type="entry name" value="DUF6509"/>
    <property type="match status" value="1"/>
</dbReference>